<keyword evidence="2" id="KW-1185">Reference proteome</keyword>
<gene>
    <name evidence="1" type="ORF">HPB50_003827</name>
</gene>
<evidence type="ECO:0000313" key="1">
    <source>
        <dbReference type="EMBL" id="KAH6944537.1"/>
    </source>
</evidence>
<comment type="caution">
    <text evidence="1">The sequence shown here is derived from an EMBL/GenBank/DDBJ whole genome shotgun (WGS) entry which is preliminary data.</text>
</comment>
<accession>A0ACB7TAK1</accession>
<proteinExistence type="predicted"/>
<sequence length="110" mass="11971">MGECVAPPRGQLCGPRDVTASYGATSFVRVEGARVLAGDPDTLQKQPLFSKVRMGVLLHLSKWVCLRLPDDAARYFARPLRVDALAKAAAMASGQTECVEKRGMQRLLRA</sequence>
<reference evidence="1" key="1">
    <citation type="submission" date="2020-05" db="EMBL/GenBank/DDBJ databases">
        <title>Large-scale comparative analyses of tick genomes elucidate their genetic diversity and vector capacities.</title>
        <authorList>
            <person name="Jia N."/>
            <person name="Wang J."/>
            <person name="Shi W."/>
            <person name="Du L."/>
            <person name="Sun Y."/>
            <person name="Zhan W."/>
            <person name="Jiang J."/>
            <person name="Wang Q."/>
            <person name="Zhang B."/>
            <person name="Ji P."/>
            <person name="Sakyi L.B."/>
            <person name="Cui X."/>
            <person name="Yuan T."/>
            <person name="Jiang B."/>
            <person name="Yang W."/>
            <person name="Lam T.T.-Y."/>
            <person name="Chang Q."/>
            <person name="Ding S."/>
            <person name="Wang X."/>
            <person name="Zhu J."/>
            <person name="Ruan X."/>
            <person name="Zhao L."/>
            <person name="Wei J."/>
            <person name="Que T."/>
            <person name="Du C."/>
            <person name="Cheng J."/>
            <person name="Dai P."/>
            <person name="Han X."/>
            <person name="Huang E."/>
            <person name="Gao Y."/>
            <person name="Liu J."/>
            <person name="Shao H."/>
            <person name="Ye R."/>
            <person name="Li L."/>
            <person name="Wei W."/>
            <person name="Wang X."/>
            <person name="Wang C."/>
            <person name="Yang T."/>
            <person name="Huo Q."/>
            <person name="Li W."/>
            <person name="Guo W."/>
            <person name="Chen H."/>
            <person name="Zhou L."/>
            <person name="Ni X."/>
            <person name="Tian J."/>
            <person name="Zhou Y."/>
            <person name="Sheng Y."/>
            <person name="Liu T."/>
            <person name="Pan Y."/>
            <person name="Xia L."/>
            <person name="Li J."/>
            <person name="Zhao F."/>
            <person name="Cao W."/>
        </authorList>
    </citation>
    <scope>NUCLEOTIDE SEQUENCE</scope>
    <source>
        <strain evidence="1">Hyas-2018</strain>
    </source>
</reference>
<dbReference type="EMBL" id="CM023481">
    <property type="protein sequence ID" value="KAH6944537.1"/>
    <property type="molecule type" value="Genomic_DNA"/>
</dbReference>
<evidence type="ECO:0000313" key="2">
    <source>
        <dbReference type="Proteomes" id="UP000821845"/>
    </source>
</evidence>
<dbReference type="Proteomes" id="UP000821845">
    <property type="component" value="Chromosome 1"/>
</dbReference>
<organism evidence="1 2">
    <name type="scientific">Hyalomma asiaticum</name>
    <name type="common">Tick</name>
    <dbReference type="NCBI Taxonomy" id="266040"/>
    <lineage>
        <taxon>Eukaryota</taxon>
        <taxon>Metazoa</taxon>
        <taxon>Ecdysozoa</taxon>
        <taxon>Arthropoda</taxon>
        <taxon>Chelicerata</taxon>
        <taxon>Arachnida</taxon>
        <taxon>Acari</taxon>
        <taxon>Parasitiformes</taxon>
        <taxon>Ixodida</taxon>
        <taxon>Ixodoidea</taxon>
        <taxon>Ixodidae</taxon>
        <taxon>Hyalomminae</taxon>
        <taxon>Hyalomma</taxon>
    </lineage>
</organism>
<name>A0ACB7TAK1_HYAAI</name>
<protein>
    <submittedName>
        <fullName evidence="1">Uncharacterized protein</fullName>
    </submittedName>
</protein>